<reference evidence="1 2" key="1">
    <citation type="submission" date="2014-10" db="EMBL/GenBank/DDBJ databases">
        <title>Pedobacter Kyungheensis.</title>
        <authorList>
            <person name="Anderson B.M."/>
            <person name="Newman J.D."/>
        </authorList>
    </citation>
    <scope>NUCLEOTIDE SEQUENCE [LARGE SCALE GENOMIC DNA]</scope>
    <source>
        <strain evidence="1 2">KACC 16221</strain>
    </source>
</reference>
<organism evidence="1 2">
    <name type="scientific">Pedobacter kyungheensis</name>
    <dbReference type="NCBI Taxonomy" id="1069985"/>
    <lineage>
        <taxon>Bacteria</taxon>
        <taxon>Pseudomonadati</taxon>
        <taxon>Bacteroidota</taxon>
        <taxon>Sphingobacteriia</taxon>
        <taxon>Sphingobacteriales</taxon>
        <taxon>Sphingobacteriaceae</taxon>
        <taxon>Pedobacter</taxon>
    </lineage>
</organism>
<dbReference type="AlphaFoldDB" id="A0A0C1G913"/>
<protein>
    <submittedName>
        <fullName evidence="1">Uncharacterized protein</fullName>
    </submittedName>
</protein>
<accession>A0A0C1G913</accession>
<comment type="caution">
    <text evidence="1">The sequence shown here is derived from an EMBL/GenBank/DDBJ whole genome shotgun (WGS) entry which is preliminary data.</text>
</comment>
<proteinExistence type="predicted"/>
<dbReference type="Proteomes" id="UP000031246">
    <property type="component" value="Unassembled WGS sequence"/>
</dbReference>
<dbReference type="EMBL" id="JSYN01000002">
    <property type="protein sequence ID" value="KIA96594.1"/>
    <property type="molecule type" value="Genomic_DNA"/>
</dbReference>
<name>A0A0C1G913_9SPHI</name>
<sequence length="73" mass="8639">MLIPPVLLLTGWTVLLYYKGPFFWRGNCVGVITFKLVLTRWKLGLEILWLKALYLILRLDGPLRKIKYKPHIK</sequence>
<keyword evidence="2" id="KW-1185">Reference proteome</keyword>
<evidence type="ECO:0000313" key="1">
    <source>
        <dbReference type="EMBL" id="KIA96594.1"/>
    </source>
</evidence>
<evidence type="ECO:0000313" key="2">
    <source>
        <dbReference type="Proteomes" id="UP000031246"/>
    </source>
</evidence>
<gene>
    <name evidence="1" type="ORF">OC25_02330</name>
</gene>